<proteinExistence type="predicted"/>
<organism evidence="2 3">
    <name type="scientific">Acetoanaerobium sticklandii (strain ATCC 12662 / DSM 519 / JCM 1433 / CCUG 9281 / NCIMB 10654 / HF)</name>
    <name type="common">Clostridium sticklandii</name>
    <dbReference type="NCBI Taxonomy" id="499177"/>
    <lineage>
        <taxon>Bacteria</taxon>
        <taxon>Bacillati</taxon>
        <taxon>Bacillota</taxon>
        <taxon>Clostridia</taxon>
        <taxon>Peptostreptococcales</taxon>
        <taxon>Filifactoraceae</taxon>
        <taxon>Acetoanaerobium</taxon>
    </lineage>
</organism>
<evidence type="ECO:0000313" key="3">
    <source>
        <dbReference type="Proteomes" id="UP000007041"/>
    </source>
</evidence>
<name>E3PTC2_ACESD</name>
<dbReference type="RefSeq" id="WP_013362218.1">
    <property type="nucleotide sequence ID" value="NC_014614.1"/>
</dbReference>
<dbReference type="AlphaFoldDB" id="E3PTC2"/>
<evidence type="ECO:0000313" key="2">
    <source>
        <dbReference type="EMBL" id="CBH22126.1"/>
    </source>
</evidence>
<keyword evidence="1" id="KW-0472">Membrane</keyword>
<dbReference type="BioCyc" id="CSTI499177:GJE9-2069-MONOMER"/>
<reference evidence="3" key="1">
    <citation type="journal article" date="2010" name="BMC Genomics">
        <title>Clostridium sticklandii, a specialist in amino acid degradation:revisiting its metabolism through its genome sequence.</title>
        <authorList>
            <person name="Fonknechten N."/>
            <person name="Chaussonnerie S."/>
            <person name="Tricot S."/>
            <person name="Lajus A."/>
            <person name="Andreesen J.R."/>
            <person name="Perchat N."/>
            <person name="Pelletier E."/>
            <person name="Gouyvenoux M."/>
            <person name="Barbe V."/>
            <person name="Salanoubat M."/>
            <person name="Le Paslier D."/>
            <person name="Weissenbach J."/>
            <person name="Cohen G.N."/>
            <person name="Kreimeyer A."/>
        </authorList>
    </citation>
    <scope>NUCLEOTIDE SEQUENCE [LARGE SCALE GENOMIC DNA]</scope>
    <source>
        <strain evidence="3">ATCC 12662 / DSM 519 / JCM 1433 / CCUG 9281 / NCIMB 10654 / HF</strain>
    </source>
</reference>
<dbReference type="EMBL" id="FP565809">
    <property type="protein sequence ID" value="CBH22126.1"/>
    <property type="molecule type" value="Genomic_DNA"/>
</dbReference>
<dbReference type="eggNOG" id="ENOG5033ICM">
    <property type="taxonomic scope" value="Bacteria"/>
</dbReference>
<gene>
    <name evidence="2" type="ordered locus">CLOST_2006</name>
</gene>
<evidence type="ECO:0000256" key="1">
    <source>
        <dbReference type="SAM" id="Phobius"/>
    </source>
</evidence>
<feature type="transmembrane region" description="Helical" evidence="1">
    <location>
        <begin position="99"/>
        <end position="116"/>
    </location>
</feature>
<protein>
    <submittedName>
        <fullName evidence="2">Uncharacterized protein</fullName>
    </submittedName>
</protein>
<sequence>MSITIKRDTGLMGTASKVQIKINGEKVASVINNEQVDIELPEVKARLKVTQFGVKSNEITVNEGDIIKITTTSFNRISMILMSIVIIVTNFIPNLTYKIITFTFVSILLVIGLLSIEGFHIQVMTQNGNYKE</sequence>
<keyword evidence="1" id="KW-1133">Transmembrane helix</keyword>
<accession>E3PTC2</accession>
<dbReference type="HOGENOM" id="CLU_157803_0_0_9"/>
<feature type="transmembrane region" description="Helical" evidence="1">
    <location>
        <begin position="74"/>
        <end position="93"/>
    </location>
</feature>
<keyword evidence="1" id="KW-0812">Transmembrane</keyword>
<keyword evidence="3" id="KW-1185">Reference proteome</keyword>
<dbReference type="Proteomes" id="UP000007041">
    <property type="component" value="Chromosome"/>
</dbReference>
<dbReference type="KEGG" id="cst:CLOST_2006"/>